<evidence type="ECO:0000259" key="11">
    <source>
        <dbReference type="PROSITE" id="PS51296"/>
    </source>
</evidence>
<feature type="compositionally biased region" description="Low complexity" evidence="10">
    <location>
        <begin position="29"/>
        <end position="61"/>
    </location>
</feature>
<dbReference type="InterPro" id="IPR005805">
    <property type="entry name" value="Rieske_Fe-S_prot_C"/>
</dbReference>
<evidence type="ECO:0000313" key="13">
    <source>
        <dbReference type="Proteomes" id="UP000325243"/>
    </source>
</evidence>
<evidence type="ECO:0000256" key="5">
    <source>
        <dbReference type="ARBA" id="ARBA00023004"/>
    </source>
</evidence>
<dbReference type="Proteomes" id="UP000325243">
    <property type="component" value="Unassembled WGS sequence"/>
</dbReference>
<keyword evidence="13" id="KW-1185">Reference proteome</keyword>
<keyword evidence="4" id="KW-0479">Metal-binding</keyword>
<protein>
    <recommendedName>
        <fullName evidence="2">Cytochrome bc1 complex Rieske iron-sulfur subunit</fullName>
    </recommendedName>
    <alternativeName>
        <fullName evidence="8">Cytochrome bc1 reductase complex subunit QcrA</fullName>
    </alternativeName>
</protein>
<dbReference type="InterPro" id="IPR017941">
    <property type="entry name" value="Rieske_2Fe-2S"/>
</dbReference>
<dbReference type="Pfam" id="PF00355">
    <property type="entry name" value="Rieske"/>
    <property type="match status" value="1"/>
</dbReference>
<evidence type="ECO:0000313" key="12">
    <source>
        <dbReference type="EMBL" id="TYL50703.1"/>
    </source>
</evidence>
<comment type="cofactor">
    <cofactor evidence="9">
        <name>[2Fe-2S] cluster</name>
        <dbReference type="ChEBI" id="CHEBI:190135"/>
    </cofactor>
</comment>
<feature type="domain" description="Rieske" evidence="11">
    <location>
        <begin position="68"/>
        <end position="161"/>
    </location>
</feature>
<dbReference type="CDD" id="cd03467">
    <property type="entry name" value="Rieske"/>
    <property type="match status" value="1"/>
</dbReference>
<accession>A0A5S4UYP9</accession>
<reference evidence="12 13" key="1">
    <citation type="submission" date="2019-08" db="EMBL/GenBank/DDBJ databases">
        <authorList>
            <person name="Hu J."/>
        </authorList>
    </citation>
    <scope>NUCLEOTIDE SEQUENCE [LARGE SCALE GENOMIC DNA]</scope>
    <source>
        <strain evidence="12 13">NEAU-184</strain>
    </source>
</reference>
<dbReference type="RefSeq" id="WP_148734802.1">
    <property type="nucleotide sequence ID" value="NZ_VSSB01000002.1"/>
</dbReference>
<comment type="caution">
    <text evidence="12">The sequence shown here is derived from an EMBL/GenBank/DDBJ whole genome shotgun (WGS) entry which is preliminary data.</text>
</comment>
<evidence type="ECO:0000256" key="3">
    <source>
        <dbReference type="ARBA" id="ARBA00022714"/>
    </source>
</evidence>
<evidence type="ECO:0000256" key="9">
    <source>
        <dbReference type="ARBA" id="ARBA00034078"/>
    </source>
</evidence>
<dbReference type="InterPro" id="IPR014349">
    <property type="entry name" value="Rieske_Fe-S_prot"/>
</dbReference>
<dbReference type="GO" id="GO:0016020">
    <property type="term" value="C:membrane"/>
    <property type="evidence" value="ECO:0007669"/>
    <property type="project" value="InterPro"/>
</dbReference>
<dbReference type="EMBL" id="VSSB01000002">
    <property type="protein sequence ID" value="TYL50703.1"/>
    <property type="molecule type" value="Genomic_DNA"/>
</dbReference>
<evidence type="ECO:0000256" key="7">
    <source>
        <dbReference type="ARBA" id="ARBA00023157"/>
    </source>
</evidence>
<sequence>MMDPTDLTRRTMLTLGSVGAVGGALTLAGCTTDAPEGSSSPTASPSPTLTEEPQADPSAAPDAPPVGEDVAALADVPVGGSIDATINGQPALIAQPAAGQVVAFSAVCTHQQCVVAAAGSEFDCPCHGSKFDAATGDVINGPALAALSPIAVSVSGDRIVATA</sequence>
<keyword evidence="5" id="KW-0408">Iron</keyword>
<evidence type="ECO:0000256" key="10">
    <source>
        <dbReference type="SAM" id="MobiDB-lite"/>
    </source>
</evidence>
<dbReference type="GO" id="GO:0016705">
    <property type="term" value="F:oxidoreductase activity, acting on paired donors, with incorporation or reduction of molecular oxygen"/>
    <property type="evidence" value="ECO:0007669"/>
    <property type="project" value="UniProtKB-ARBA"/>
</dbReference>
<evidence type="ECO:0000256" key="1">
    <source>
        <dbReference type="ARBA" id="ARBA00002494"/>
    </source>
</evidence>
<dbReference type="PROSITE" id="PS51296">
    <property type="entry name" value="RIESKE"/>
    <property type="match status" value="1"/>
</dbReference>
<dbReference type="InterPro" id="IPR036922">
    <property type="entry name" value="Rieske_2Fe-2S_sf"/>
</dbReference>
<dbReference type="Gene3D" id="2.102.10.10">
    <property type="entry name" value="Rieske [2Fe-2S] iron-sulphur domain"/>
    <property type="match status" value="1"/>
</dbReference>
<dbReference type="GO" id="GO:0051537">
    <property type="term" value="F:2 iron, 2 sulfur cluster binding"/>
    <property type="evidence" value="ECO:0007669"/>
    <property type="project" value="UniProtKB-KW"/>
</dbReference>
<dbReference type="SUPFAM" id="SSF50022">
    <property type="entry name" value="ISP domain"/>
    <property type="match status" value="1"/>
</dbReference>
<organism evidence="12 13">
    <name type="scientific">Agromyces mariniharenae</name>
    <dbReference type="NCBI Taxonomy" id="2604423"/>
    <lineage>
        <taxon>Bacteria</taxon>
        <taxon>Bacillati</taxon>
        <taxon>Actinomycetota</taxon>
        <taxon>Actinomycetes</taxon>
        <taxon>Micrococcales</taxon>
        <taxon>Microbacteriaceae</taxon>
        <taxon>Agromyces</taxon>
    </lineage>
</organism>
<dbReference type="GO" id="GO:0046872">
    <property type="term" value="F:metal ion binding"/>
    <property type="evidence" value="ECO:0007669"/>
    <property type="project" value="UniProtKB-KW"/>
</dbReference>
<keyword evidence="7" id="KW-1015">Disulfide bond</keyword>
<keyword evidence="3" id="KW-0001">2Fe-2S</keyword>
<gene>
    <name evidence="12" type="ORF">FYC51_16190</name>
</gene>
<evidence type="ECO:0000256" key="6">
    <source>
        <dbReference type="ARBA" id="ARBA00023014"/>
    </source>
</evidence>
<evidence type="ECO:0000256" key="2">
    <source>
        <dbReference type="ARBA" id="ARBA00015816"/>
    </source>
</evidence>
<evidence type="ECO:0000256" key="4">
    <source>
        <dbReference type="ARBA" id="ARBA00022723"/>
    </source>
</evidence>
<name>A0A5S4UYP9_9MICO</name>
<evidence type="ECO:0000256" key="8">
    <source>
        <dbReference type="ARBA" id="ARBA00029586"/>
    </source>
</evidence>
<dbReference type="PROSITE" id="PS51318">
    <property type="entry name" value="TAT"/>
    <property type="match status" value="1"/>
</dbReference>
<dbReference type="GO" id="GO:0004497">
    <property type="term" value="F:monooxygenase activity"/>
    <property type="evidence" value="ECO:0007669"/>
    <property type="project" value="UniProtKB-ARBA"/>
</dbReference>
<dbReference type="PANTHER" id="PTHR10134">
    <property type="entry name" value="CYTOCHROME B-C1 COMPLEX SUBUNIT RIESKE, MITOCHONDRIAL"/>
    <property type="match status" value="1"/>
</dbReference>
<dbReference type="InterPro" id="IPR006311">
    <property type="entry name" value="TAT_signal"/>
</dbReference>
<keyword evidence="6" id="KW-0411">Iron-sulfur</keyword>
<proteinExistence type="predicted"/>
<dbReference type="PRINTS" id="PR00162">
    <property type="entry name" value="RIESKE"/>
</dbReference>
<comment type="function">
    <text evidence="1">Iron-sulfur subunit of the cytochrome bc1 complex, an essential component of the respiratory electron transport chain required for ATP synthesis. The bc1 complex catalyzes the oxidation of menaquinol and the reduction of cytochrome c in the respiratory chain. The bc1 complex operates through a Q-cycle mechanism that couples electron transfer to generation of the proton gradient that drives ATP synthesis.</text>
</comment>
<feature type="region of interest" description="Disordered" evidence="10">
    <location>
        <begin position="29"/>
        <end position="67"/>
    </location>
</feature>
<dbReference type="AlphaFoldDB" id="A0A5S4UYP9"/>